<dbReference type="Proteomes" id="UP000515908">
    <property type="component" value="Chromosome 27"/>
</dbReference>
<dbReference type="VEuPathDB" id="TriTrypDB:ADEAN_001014500"/>
<dbReference type="AlphaFoldDB" id="A0A7G2CU55"/>
<accession>A0A7G2CU55</accession>
<protein>
    <submittedName>
        <fullName evidence="1">Uncharacterized protein</fullName>
    </submittedName>
</protein>
<dbReference type="EMBL" id="LR877171">
    <property type="protein sequence ID" value="CAD2222601.1"/>
    <property type="molecule type" value="Genomic_DNA"/>
</dbReference>
<proteinExistence type="predicted"/>
<organism evidence="1 2">
    <name type="scientific">Angomonas deanei</name>
    <dbReference type="NCBI Taxonomy" id="59799"/>
    <lineage>
        <taxon>Eukaryota</taxon>
        <taxon>Discoba</taxon>
        <taxon>Euglenozoa</taxon>
        <taxon>Kinetoplastea</taxon>
        <taxon>Metakinetoplastina</taxon>
        <taxon>Trypanosomatida</taxon>
        <taxon>Trypanosomatidae</taxon>
        <taxon>Strigomonadinae</taxon>
        <taxon>Angomonas</taxon>
    </lineage>
</organism>
<reference evidence="1 2" key="1">
    <citation type="submission" date="2020-08" db="EMBL/GenBank/DDBJ databases">
        <authorList>
            <person name="Newling K."/>
            <person name="Davey J."/>
            <person name="Forrester S."/>
        </authorList>
    </citation>
    <scope>NUCLEOTIDE SEQUENCE [LARGE SCALE GENOMIC DNA]</scope>
    <source>
        <strain evidence="2">Crithidia deanei Carvalho (ATCC PRA-265)</strain>
    </source>
</reference>
<name>A0A7G2CU55_9TRYP</name>
<evidence type="ECO:0000313" key="2">
    <source>
        <dbReference type="Proteomes" id="UP000515908"/>
    </source>
</evidence>
<sequence>MLEGAPVTTGGSRAMGWVEEEVRRVLTEQGETLAEAHDGVVSYFLKKESQLPESLRQAVWNPLLSSSTELAAMVIQDGEMHQLGRTFLTIRESYFNRRSIAFVGALLSQVADHNPLLALTILQDDVLTGEVIASLGRHLHYINAEYIATLMQSVVVTFSYVADPHVLLRRLLGHLQEVTSRGTLSVPVPKCVLLLLLRALLQRVCKRCSFTILDVSNNNNNNNNSGDKSVVYRELFDFSLDHACDGLSSESPKTRLAGAALAAAILLSDDVPLLQVVDATLLLIFPESEAQRGMDVSFDVVRNTYLCAALRRVRLQLSAKGESEALPLYRALFAALQDHLVQRICPLLSTAGNAKMKAVVAAELGAVVGVLDDEVAAEVGACVLRFILTKLPPDALSSVLDPEDQSGTTVVQPLLGVYSFADLLRSFPPVLLCACILQHYQVEEVTDLTPAVRDAVHWMFIAMVVVNGTRSLLTTESEEELDRWRTLLATFNNCVVPVYQSSDDNDDDGDSVAELNASIDKIYQTFSSYWPEEEEEDSNAEEERTELERALVWYRNVFG</sequence>
<gene>
    <name evidence="1" type="ORF">ADEAN_001014500</name>
</gene>
<keyword evidence="2" id="KW-1185">Reference proteome</keyword>
<evidence type="ECO:0000313" key="1">
    <source>
        <dbReference type="EMBL" id="CAD2222601.1"/>
    </source>
</evidence>